<dbReference type="InterPro" id="IPR006680">
    <property type="entry name" value="Amidohydro-rel"/>
</dbReference>
<dbReference type="InterPro" id="IPR032466">
    <property type="entry name" value="Metal_Hydrolase"/>
</dbReference>
<dbReference type="InterPro" id="IPR052350">
    <property type="entry name" value="Metallo-dep_Lactonases"/>
</dbReference>
<dbReference type="SUPFAM" id="SSF51556">
    <property type="entry name" value="Metallo-dependent hydrolases"/>
    <property type="match status" value="1"/>
</dbReference>
<comment type="caution">
    <text evidence="3">The sequence shown here is derived from an EMBL/GenBank/DDBJ whole genome shotgun (WGS) entry which is preliminary data.</text>
</comment>
<keyword evidence="3" id="KW-0378">Hydrolase</keyword>
<comment type="similarity">
    <text evidence="1">Belongs to the metallo-dependent hydrolases superfamily.</text>
</comment>
<evidence type="ECO:0000256" key="1">
    <source>
        <dbReference type="ARBA" id="ARBA00038310"/>
    </source>
</evidence>
<dbReference type="EMBL" id="RBZU01000009">
    <property type="protein sequence ID" value="RKP50182.1"/>
    <property type="molecule type" value="Genomic_DNA"/>
</dbReference>
<dbReference type="OrthoDB" id="9787654at2"/>
<keyword evidence="4" id="KW-1185">Reference proteome</keyword>
<evidence type="ECO:0000313" key="4">
    <source>
        <dbReference type="Proteomes" id="UP000270342"/>
    </source>
</evidence>
<organism evidence="3 4">
    <name type="scientific">Pararobbsia silviterrae</name>
    <dbReference type="NCBI Taxonomy" id="1792498"/>
    <lineage>
        <taxon>Bacteria</taxon>
        <taxon>Pseudomonadati</taxon>
        <taxon>Pseudomonadota</taxon>
        <taxon>Betaproteobacteria</taxon>
        <taxon>Burkholderiales</taxon>
        <taxon>Burkholderiaceae</taxon>
        <taxon>Pararobbsia</taxon>
    </lineage>
</organism>
<dbReference type="Gene3D" id="3.20.20.140">
    <property type="entry name" value="Metal-dependent hydrolases"/>
    <property type="match status" value="1"/>
</dbReference>
<protein>
    <submittedName>
        <fullName evidence="3">Amidohydrolase</fullName>
    </submittedName>
</protein>
<feature type="domain" description="Amidohydrolase-related" evidence="2">
    <location>
        <begin position="4"/>
        <end position="280"/>
    </location>
</feature>
<evidence type="ECO:0000313" key="3">
    <source>
        <dbReference type="EMBL" id="RKP50182.1"/>
    </source>
</evidence>
<proteinExistence type="inferred from homology"/>
<dbReference type="RefSeq" id="WP_121088400.1">
    <property type="nucleotide sequence ID" value="NZ_RBZU01000009.1"/>
</dbReference>
<dbReference type="GO" id="GO:0016787">
    <property type="term" value="F:hydrolase activity"/>
    <property type="evidence" value="ECO:0007669"/>
    <property type="project" value="UniProtKB-KW"/>
</dbReference>
<gene>
    <name evidence="3" type="ORF">D7S86_18745</name>
</gene>
<dbReference type="PANTHER" id="PTHR43569:SF2">
    <property type="entry name" value="AMIDOHYDROLASE-RELATED DOMAIN-CONTAINING PROTEIN"/>
    <property type="match status" value="1"/>
</dbReference>
<dbReference type="Pfam" id="PF04909">
    <property type="entry name" value="Amidohydro_2"/>
    <property type="match status" value="1"/>
</dbReference>
<sequence>MHIIDTHLHLMYPDSLTYGWTDAVPMLQGTASIEMYEARVRTHGVARALMMEVDVDTTDIEAEIDLVGAIVARGDTIVEGMIAACRPEQSADLFAASLDRLSARPHVRGVRRILHTSPDALSTSDTFAANLNRLARRGYTFDLCVLASQLASVALPLADRCPDLTIILDHCGNPDIAREALDPWRADIRALAERPNVHCKVSGIVNHAAPGWAPDDLRPYFEHLVACFGWDRLVWGSDWPVCRLGGDVNAWLDATRALIADCSTDEQASLLSRNAVRLYRMHPVQNPVRTG</sequence>
<dbReference type="AlphaFoldDB" id="A0A494XKB9"/>
<dbReference type="PANTHER" id="PTHR43569">
    <property type="entry name" value="AMIDOHYDROLASE"/>
    <property type="match status" value="1"/>
</dbReference>
<evidence type="ECO:0000259" key="2">
    <source>
        <dbReference type="Pfam" id="PF04909"/>
    </source>
</evidence>
<reference evidence="3 4" key="1">
    <citation type="submission" date="2018-10" db="EMBL/GenBank/DDBJ databases">
        <title>Robbsia sp. DHC34, isolated from soil.</title>
        <authorList>
            <person name="Gao Z.-H."/>
            <person name="Qiu L.-H."/>
        </authorList>
    </citation>
    <scope>NUCLEOTIDE SEQUENCE [LARGE SCALE GENOMIC DNA]</scope>
    <source>
        <strain evidence="3 4">DHC34</strain>
    </source>
</reference>
<name>A0A494XKB9_9BURK</name>
<accession>A0A494XKB9</accession>
<dbReference type="Proteomes" id="UP000270342">
    <property type="component" value="Unassembled WGS sequence"/>
</dbReference>